<feature type="non-terminal residue" evidence="2">
    <location>
        <position position="384"/>
    </location>
</feature>
<feature type="transmembrane region" description="Helical" evidence="1">
    <location>
        <begin position="278"/>
        <end position="296"/>
    </location>
</feature>
<organism evidence="2">
    <name type="scientific">marine sediment metagenome</name>
    <dbReference type="NCBI Taxonomy" id="412755"/>
    <lineage>
        <taxon>unclassified sequences</taxon>
        <taxon>metagenomes</taxon>
        <taxon>ecological metagenomes</taxon>
    </lineage>
</organism>
<comment type="caution">
    <text evidence="2">The sequence shown here is derived from an EMBL/GenBank/DDBJ whole genome shotgun (WGS) entry which is preliminary data.</text>
</comment>
<dbReference type="EMBL" id="LAZR01036990">
    <property type="protein sequence ID" value="KKL23399.1"/>
    <property type="molecule type" value="Genomic_DNA"/>
</dbReference>
<gene>
    <name evidence="2" type="ORF">LCGC14_2425760</name>
</gene>
<evidence type="ECO:0000256" key="1">
    <source>
        <dbReference type="SAM" id="Phobius"/>
    </source>
</evidence>
<sequence length="384" mass="45729">MSEDINDEVEIPTYDTLEDFIPLIEELDENYTLQDIKNILIKIPDNNPVIRHHIFERIMEKTKLRKGELKEILKSTENETRRYRAGLIEKWQQTLQTENEDYEYIIYDNNIIELKSRYISLLTNWNPGTGFYNRISIAGFGLKLIFKTLDKKRKNVEIFTFYSNKELFYNYEINDFMNLRQDKLFKDNLSKNVIKYIFDKKSKNLPIRKAKYIPGWKNGWKLPINDDKNNFSLICYTAYQRDIVDKIKKMYKKHSPEYKEKIYKLITRFIGITKFDPIYLSIVIGFSMIAPFKLYFIKNYKLFPHLILEGDRNTAKTAILDTFIVDWFGIDKEHIAGKVFESVARFENFVTGSTFPLFVDEYVIKDKNSINLLKEMATAMSDYI</sequence>
<keyword evidence="1" id="KW-1133">Transmembrane helix</keyword>
<evidence type="ECO:0008006" key="3">
    <source>
        <dbReference type="Google" id="ProtNLM"/>
    </source>
</evidence>
<dbReference type="AlphaFoldDB" id="A0A0F9BNC9"/>
<name>A0A0F9BNC9_9ZZZZ</name>
<reference evidence="2" key="1">
    <citation type="journal article" date="2015" name="Nature">
        <title>Complex archaea that bridge the gap between prokaryotes and eukaryotes.</title>
        <authorList>
            <person name="Spang A."/>
            <person name="Saw J.H."/>
            <person name="Jorgensen S.L."/>
            <person name="Zaremba-Niedzwiedzka K."/>
            <person name="Martijn J."/>
            <person name="Lind A.E."/>
            <person name="van Eijk R."/>
            <person name="Schleper C."/>
            <person name="Guy L."/>
            <person name="Ettema T.J."/>
        </authorList>
    </citation>
    <scope>NUCLEOTIDE SEQUENCE</scope>
</reference>
<evidence type="ECO:0000313" key="2">
    <source>
        <dbReference type="EMBL" id="KKL23399.1"/>
    </source>
</evidence>
<keyword evidence="1" id="KW-0472">Membrane</keyword>
<proteinExistence type="predicted"/>
<accession>A0A0F9BNC9</accession>
<protein>
    <recommendedName>
        <fullName evidence="3">DUF927 domain-containing protein</fullName>
    </recommendedName>
</protein>
<keyword evidence="1" id="KW-0812">Transmembrane</keyword>